<sequence length="1060" mass="115813">MASLLVPGAGWANEPPCCRDCGEIHVTEGDFGGLCPTTAPKGPPPLGLERLGQPHKALCDDRSFRLAKLANGIRGVLVRDTSTDKAAAALCVGVGAYADTDIAGLAHFLEHMLFQGTETYREDNAYKQFVARHAGSTNASTSGEQTCFQFDVVDEAFGGALDRFARFFREPLLLESCVDREMHAVDAEHSKNLNDDGRRAYQVLRKSANQNHPFSNFSTGCLETLQVPRIRERLLSFWRDRYDPENMTVCLVSSRSLDDLELLLAEHFSGIRRAPDALRRGASTIVRGDGRHALGHEGPRSLLAKLKSRGLAHALSFGVGPSLKEAACLSMRVELTEAGETKRYGEVLETCFEAVGALRRDLDKAQTGARLWSELAAIDRATFDFASSRRSAYSIVSSLARTLHDVDGAHVLCGGRPGLCGDADWSPQRSALLSTLVASLADPSKIIVHVATKAPSVALETERWYGVQHGSRPLTRAEIESYGEAVRRGVTATDLGAPAGNAYLPDAERLRLARPAWRDSEDKDAARRAASSAPPRRRTQGRLVSWWKKDATFGQPKAYAHCRVASEALGRGGARGRACALLWVNLALENLEKPLYDATCAGLSYDVSDAFFESGVDLYVGGLAGGAVWRLLDAVCEEIAAPTWDAAAFERVRDRLVRALRNVDKARADSHSSRWRRELCDEGRPPVGDVRDAVGAVTLDDVRSHASRALEGCRALLHVHGAVDESDVAAAEAVVEARFFVDDVRGSWPARRRIAAPAVNEPLRVARFSPNAKNDKDSAVLKCYDLGPKKDVRTHATASLLVHVAKEPFFTQLRTREQLGYLVSMSYSSARGRLLLLLRVQSQRVCSDDAAARVEAFLDAWRPDFDGVEFAAAKAALAKKWREPATSMASEAAQAWGCLLAPDSDGAPSFDRPERVAAAVEALGLADVRRFYEERVHEKPRLVDVRVRGRDDDHAGDDDAPVVPGYFDAPARAAQASLTHQNGFYNFYLFHGFGSDLGAMKLGRGFYSGFHGLPKDPIRALYWLQKVVDGCKFKCLSGESMADAAEMLQMLDEQANELEE</sequence>
<dbReference type="OrthoDB" id="952271at2759"/>
<accession>A0A8J2SU60</accession>
<keyword evidence="3" id="KW-0645">Protease</keyword>
<evidence type="ECO:0000256" key="1">
    <source>
        <dbReference type="ARBA" id="ARBA00001947"/>
    </source>
</evidence>
<evidence type="ECO:0000259" key="11">
    <source>
        <dbReference type="Pfam" id="PF22456"/>
    </source>
</evidence>
<evidence type="ECO:0000256" key="4">
    <source>
        <dbReference type="ARBA" id="ARBA00022723"/>
    </source>
</evidence>
<dbReference type="Proteomes" id="UP000789595">
    <property type="component" value="Unassembled WGS sequence"/>
</dbReference>
<dbReference type="InterPro" id="IPR011249">
    <property type="entry name" value="Metalloenz_LuxS/M16"/>
</dbReference>
<name>A0A8J2SU60_9STRA</name>
<feature type="region of interest" description="Disordered" evidence="8">
    <location>
        <begin position="515"/>
        <end position="541"/>
    </location>
</feature>
<evidence type="ECO:0000256" key="3">
    <source>
        <dbReference type="ARBA" id="ARBA00022670"/>
    </source>
</evidence>
<dbReference type="PROSITE" id="PS00143">
    <property type="entry name" value="INSULINASE"/>
    <property type="match status" value="1"/>
</dbReference>
<evidence type="ECO:0008006" key="14">
    <source>
        <dbReference type="Google" id="ProtNLM"/>
    </source>
</evidence>
<dbReference type="InterPro" id="IPR054734">
    <property type="entry name" value="PqqF-like_C_4"/>
</dbReference>
<evidence type="ECO:0000256" key="5">
    <source>
        <dbReference type="ARBA" id="ARBA00022801"/>
    </source>
</evidence>
<dbReference type="Pfam" id="PF22456">
    <property type="entry name" value="PqqF-like_C_4"/>
    <property type="match status" value="1"/>
</dbReference>
<organism evidence="12 13">
    <name type="scientific">Pelagomonas calceolata</name>
    <dbReference type="NCBI Taxonomy" id="35677"/>
    <lineage>
        <taxon>Eukaryota</taxon>
        <taxon>Sar</taxon>
        <taxon>Stramenopiles</taxon>
        <taxon>Ochrophyta</taxon>
        <taxon>Pelagophyceae</taxon>
        <taxon>Pelagomonadales</taxon>
        <taxon>Pelagomonadaceae</taxon>
        <taxon>Pelagomonas</taxon>
    </lineage>
</organism>
<dbReference type="GO" id="GO:0046872">
    <property type="term" value="F:metal ion binding"/>
    <property type="evidence" value="ECO:0007669"/>
    <property type="project" value="UniProtKB-KW"/>
</dbReference>
<dbReference type="Pfam" id="PF00675">
    <property type="entry name" value="Peptidase_M16"/>
    <property type="match status" value="1"/>
</dbReference>
<dbReference type="SUPFAM" id="SSF63411">
    <property type="entry name" value="LuxS/MPP-like metallohydrolase"/>
    <property type="match status" value="4"/>
</dbReference>
<evidence type="ECO:0000256" key="7">
    <source>
        <dbReference type="ARBA" id="ARBA00023049"/>
    </source>
</evidence>
<evidence type="ECO:0000259" key="10">
    <source>
        <dbReference type="Pfam" id="PF16187"/>
    </source>
</evidence>
<feature type="domain" description="Peptidase M16 middle/third" evidence="10">
    <location>
        <begin position="383"/>
        <end position="685"/>
    </location>
</feature>
<dbReference type="EMBL" id="CAKKNE010000004">
    <property type="protein sequence ID" value="CAH0373782.1"/>
    <property type="molecule type" value="Genomic_DNA"/>
</dbReference>
<evidence type="ECO:0000256" key="8">
    <source>
        <dbReference type="SAM" id="MobiDB-lite"/>
    </source>
</evidence>
<evidence type="ECO:0000259" key="9">
    <source>
        <dbReference type="Pfam" id="PF00675"/>
    </source>
</evidence>
<keyword evidence="5" id="KW-0378">Hydrolase</keyword>
<dbReference type="InterPro" id="IPR001431">
    <property type="entry name" value="Pept_M16_Zn_BS"/>
</dbReference>
<evidence type="ECO:0000313" key="13">
    <source>
        <dbReference type="Proteomes" id="UP000789595"/>
    </source>
</evidence>
<dbReference type="InterPro" id="IPR050626">
    <property type="entry name" value="Peptidase_M16"/>
</dbReference>
<keyword evidence="7" id="KW-0482">Metalloprotease</keyword>
<comment type="caution">
    <text evidence="12">The sequence shown here is derived from an EMBL/GenBank/DDBJ whole genome shotgun (WGS) entry which is preliminary data.</text>
</comment>
<protein>
    <recommendedName>
        <fullName evidence="14">Peptidase M16 N-terminal domain-containing protein</fullName>
    </recommendedName>
</protein>
<evidence type="ECO:0000256" key="2">
    <source>
        <dbReference type="ARBA" id="ARBA00007261"/>
    </source>
</evidence>
<keyword evidence="13" id="KW-1185">Reference proteome</keyword>
<comment type="similarity">
    <text evidence="2">Belongs to the peptidase M16 family.</text>
</comment>
<dbReference type="AlphaFoldDB" id="A0A8J2SU60"/>
<dbReference type="Gene3D" id="3.30.830.10">
    <property type="entry name" value="Metalloenzyme, LuxS/M16 peptidase-like"/>
    <property type="match status" value="4"/>
</dbReference>
<dbReference type="PANTHER" id="PTHR43690">
    <property type="entry name" value="NARDILYSIN"/>
    <property type="match status" value="1"/>
</dbReference>
<evidence type="ECO:0000256" key="6">
    <source>
        <dbReference type="ARBA" id="ARBA00022833"/>
    </source>
</evidence>
<reference evidence="12" key="1">
    <citation type="submission" date="2021-11" db="EMBL/GenBank/DDBJ databases">
        <authorList>
            <consortium name="Genoscope - CEA"/>
            <person name="William W."/>
        </authorList>
    </citation>
    <scope>NUCLEOTIDE SEQUENCE</scope>
</reference>
<dbReference type="InterPro" id="IPR032632">
    <property type="entry name" value="Peptidase_M16_M"/>
</dbReference>
<dbReference type="InterPro" id="IPR011765">
    <property type="entry name" value="Pept_M16_N"/>
</dbReference>
<keyword evidence="4" id="KW-0479">Metal-binding</keyword>
<gene>
    <name evidence="12" type="ORF">PECAL_4P10200</name>
</gene>
<evidence type="ECO:0000313" key="12">
    <source>
        <dbReference type="EMBL" id="CAH0373782.1"/>
    </source>
</evidence>
<dbReference type="FunFam" id="3.30.830.10:FF:000012">
    <property type="entry name" value="Protease 3"/>
    <property type="match status" value="1"/>
</dbReference>
<dbReference type="PANTHER" id="PTHR43690:SF18">
    <property type="entry name" value="INSULIN-DEGRADING ENZYME-RELATED"/>
    <property type="match status" value="1"/>
</dbReference>
<feature type="domain" description="Peptidase M16 N-terminal" evidence="9">
    <location>
        <begin position="76"/>
        <end position="204"/>
    </location>
</feature>
<feature type="compositionally biased region" description="Basic and acidic residues" evidence="8">
    <location>
        <begin position="515"/>
        <end position="527"/>
    </location>
</feature>
<dbReference type="GO" id="GO:0004222">
    <property type="term" value="F:metalloendopeptidase activity"/>
    <property type="evidence" value="ECO:0007669"/>
    <property type="project" value="InterPro"/>
</dbReference>
<dbReference type="Pfam" id="PF16187">
    <property type="entry name" value="Peptidase_M16_M"/>
    <property type="match status" value="1"/>
</dbReference>
<dbReference type="GO" id="GO:0006508">
    <property type="term" value="P:proteolysis"/>
    <property type="evidence" value="ECO:0007669"/>
    <property type="project" value="UniProtKB-KW"/>
</dbReference>
<comment type="cofactor">
    <cofactor evidence="1">
        <name>Zn(2+)</name>
        <dbReference type="ChEBI" id="CHEBI:29105"/>
    </cofactor>
</comment>
<keyword evidence="6" id="KW-0862">Zinc</keyword>
<feature type="domain" description="Coenzyme PQQ synthesis protein F-like C-terminal lobe" evidence="11">
    <location>
        <begin position="800"/>
        <end position="896"/>
    </location>
</feature>
<proteinExistence type="inferred from homology"/>